<organism evidence="2 3">
    <name type="scientific">Catellatospora bangladeshensis</name>
    <dbReference type="NCBI Taxonomy" id="310355"/>
    <lineage>
        <taxon>Bacteria</taxon>
        <taxon>Bacillati</taxon>
        <taxon>Actinomycetota</taxon>
        <taxon>Actinomycetes</taxon>
        <taxon>Micromonosporales</taxon>
        <taxon>Micromonosporaceae</taxon>
        <taxon>Catellatospora</taxon>
    </lineage>
</organism>
<protein>
    <submittedName>
        <fullName evidence="2">Uncharacterized protein</fullName>
    </submittedName>
</protein>
<gene>
    <name evidence="2" type="ORF">Cba03nite_29840</name>
</gene>
<keyword evidence="3" id="KW-1185">Reference proteome</keyword>
<feature type="region of interest" description="Disordered" evidence="1">
    <location>
        <begin position="20"/>
        <end position="54"/>
    </location>
</feature>
<name>A0A8J3NKK9_9ACTN</name>
<dbReference type="AlphaFoldDB" id="A0A8J3NKK9"/>
<evidence type="ECO:0000313" key="2">
    <source>
        <dbReference type="EMBL" id="GIF81635.1"/>
    </source>
</evidence>
<proteinExistence type="predicted"/>
<comment type="caution">
    <text evidence="2">The sequence shown here is derived from an EMBL/GenBank/DDBJ whole genome shotgun (WGS) entry which is preliminary data.</text>
</comment>
<evidence type="ECO:0000313" key="3">
    <source>
        <dbReference type="Proteomes" id="UP000601223"/>
    </source>
</evidence>
<sequence length="78" mass="8014">MPRTAPPAWGRDRVGAAAGAAVAVPPSPGRGALTRTGSFRRADPTLPRAAGRSHDDAAIVSAATTRVDLESDTCYRKG</sequence>
<dbReference type="EMBL" id="BONF01000015">
    <property type="protein sequence ID" value="GIF81635.1"/>
    <property type="molecule type" value="Genomic_DNA"/>
</dbReference>
<feature type="compositionally biased region" description="Low complexity" evidence="1">
    <location>
        <begin position="20"/>
        <end position="32"/>
    </location>
</feature>
<reference evidence="2 3" key="1">
    <citation type="submission" date="2021-01" db="EMBL/GenBank/DDBJ databases">
        <title>Whole genome shotgun sequence of Catellatospora bangladeshensis NBRC 107357.</title>
        <authorList>
            <person name="Komaki H."/>
            <person name="Tamura T."/>
        </authorList>
    </citation>
    <scope>NUCLEOTIDE SEQUENCE [LARGE SCALE GENOMIC DNA]</scope>
    <source>
        <strain evidence="2 3">NBRC 107357</strain>
    </source>
</reference>
<evidence type="ECO:0000256" key="1">
    <source>
        <dbReference type="SAM" id="MobiDB-lite"/>
    </source>
</evidence>
<dbReference type="Proteomes" id="UP000601223">
    <property type="component" value="Unassembled WGS sequence"/>
</dbReference>
<accession>A0A8J3NKK9</accession>